<proteinExistence type="predicted"/>
<sequence>MAQQQRKQSQADPQKERLTAKADTDGESTRVRRNKPDNNVEMPETNDAGDAISEDTLYDASGAATGGGVDTPDAVEQSTEEANRRKSHIHQGGSAYMGGGADNGSNL</sequence>
<organism evidence="2 3">
    <name type="scientific">Dictyobacter aurantiacus</name>
    <dbReference type="NCBI Taxonomy" id="1936993"/>
    <lineage>
        <taxon>Bacteria</taxon>
        <taxon>Bacillati</taxon>
        <taxon>Chloroflexota</taxon>
        <taxon>Ktedonobacteria</taxon>
        <taxon>Ktedonobacterales</taxon>
        <taxon>Dictyobacteraceae</taxon>
        <taxon>Dictyobacter</taxon>
    </lineage>
</organism>
<accession>A0A401ZSS6</accession>
<evidence type="ECO:0000313" key="3">
    <source>
        <dbReference type="Proteomes" id="UP000287224"/>
    </source>
</evidence>
<gene>
    <name evidence="2" type="ORF">KDAU_72970</name>
</gene>
<feature type="region of interest" description="Disordered" evidence="1">
    <location>
        <begin position="1"/>
        <end position="107"/>
    </location>
</feature>
<dbReference type="RefSeq" id="WP_126602875.1">
    <property type="nucleotide sequence ID" value="NZ_BIFQ01000002.1"/>
</dbReference>
<keyword evidence="3" id="KW-1185">Reference proteome</keyword>
<comment type="caution">
    <text evidence="2">The sequence shown here is derived from an EMBL/GenBank/DDBJ whole genome shotgun (WGS) entry which is preliminary data.</text>
</comment>
<dbReference type="Proteomes" id="UP000287224">
    <property type="component" value="Unassembled WGS sequence"/>
</dbReference>
<feature type="compositionally biased region" description="Gly residues" evidence="1">
    <location>
        <begin position="95"/>
        <end position="107"/>
    </location>
</feature>
<feature type="compositionally biased region" description="Polar residues" evidence="1">
    <location>
        <begin position="1"/>
        <end position="12"/>
    </location>
</feature>
<dbReference type="EMBL" id="BIFQ01000002">
    <property type="protein sequence ID" value="GCE09968.1"/>
    <property type="molecule type" value="Genomic_DNA"/>
</dbReference>
<evidence type="ECO:0000313" key="2">
    <source>
        <dbReference type="EMBL" id="GCE09968.1"/>
    </source>
</evidence>
<protein>
    <submittedName>
        <fullName evidence="2">Uncharacterized protein</fullName>
    </submittedName>
</protein>
<evidence type="ECO:0000256" key="1">
    <source>
        <dbReference type="SAM" id="MobiDB-lite"/>
    </source>
</evidence>
<feature type="compositionally biased region" description="Basic and acidic residues" evidence="1">
    <location>
        <begin position="13"/>
        <end position="38"/>
    </location>
</feature>
<reference evidence="3" key="1">
    <citation type="submission" date="2018-12" db="EMBL/GenBank/DDBJ databases">
        <title>Tengunoibacter tsumagoiensis gen. nov., sp. nov., Dictyobacter kobayashii sp. nov., D. alpinus sp. nov., and D. joshuensis sp. nov. and description of Dictyobacteraceae fam. nov. within the order Ktedonobacterales isolated from Tengu-no-mugimeshi.</title>
        <authorList>
            <person name="Wang C.M."/>
            <person name="Zheng Y."/>
            <person name="Sakai Y."/>
            <person name="Toyoda A."/>
            <person name="Minakuchi Y."/>
            <person name="Abe K."/>
            <person name="Yokota A."/>
            <person name="Yabe S."/>
        </authorList>
    </citation>
    <scope>NUCLEOTIDE SEQUENCE [LARGE SCALE GENOMIC DNA]</scope>
    <source>
        <strain evidence="3">S-27</strain>
    </source>
</reference>
<name>A0A401ZSS6_9CHLR</name>
<dbReference type="OrthoDB" id="9982757at2"/>
<dbReference type="AlphaFoldDB" id="A0A401ZSS6"/>